<dbReference type="InParanoid" id="A0A1S3JNW8"/>
<evidence type="ECO:0000313" key="1">
    <source>
        <dbReference type="Proteomes" id="UP000085678"/>
    </source>
</evidence>
<evidence type="ECO:0000313" key="2">
    <source>
        <dbReference type="RefSeq" id="XP_013412058.1"/>
    </source>
</evidence>
<dbReference type="OrthoDB" id="2428896at2759"/>
<reference evidence="2" key="1">
    <citation type="submission" date="2025-08" db="UniProtKB">
        <authorList>
            <consortium name="RefSeq"/>
        </authorList>
    </citation>
    <scope>IDENTIFICATION</scope>
    <source>
        <tissue evidence="2">Gonads</tissue>
    </source>
</reference>
<dbReference type="RefSeq" id="XP_013412058.1">
    <property type="nucleotide sequence ID" value="XM_013556604.1"/>
</dbReference>
<protein>
    <submittedName>
        <fullName evidence="2">Uncharacterized protein LOC106174870</fullName>
    </submittedName>
</protein>
<dbReference type="Proteomes" id="UP000085678">
    <property type="component" value="Unplaced"/>
</dbReference>
<name>A0A1S3JNW8_LINAN</name>
<dbReference type="GeneID" id="106174870"/>
<organism evidence="1 2">
    <name type="scientific">Lingula anatina</name>
    <name type="common">Brachiopod</name>
    <name type="synonym">Lingula unguis</name>
    <dbReference type="NCBI Taxonomy" id="7574"/>
    <lineage>
        <taxon>Eukaryota</taxon>
        <taxon>Metazoa</taxon>
        <taxon>Spiralia</taxon>
        <taxon>Lophotrochozoa</taxon>
        <taxon>Brachiopoda</taxon>
        <taxon>Linguliformea</taxon>
        <taxon>Lingulata</taxon>
        <taxon>Lingulida</taxon>
        <taxon>Linguloidea</taxon>
        <taxon>Lingulidae</taxon>
        <taxon>Lingula</taxon>
    </lineage>
</organism>
<keyword evidence="1" id="KW-1185">Reference proteome</keyword>
<sequence length="134" mass="14418">MAGARPPHDVKSQSGLTSIFNEKVVSAERMKRPMPSWGGGSGSLVGIHHEGVKVTTDKGNQYLVHKGKNYGVSNQTVVTDARHMSDKWQSKGSVDVGGRKTVNDFVQVGGTGYNLAKDNCIQASKRMMNMGGKK</sequence>
<dbReference type="AlphaFoldDB" id="A0A1S3JNW8"/>
<accession>A0A1S3JNW8</accession>
<gene>
    <name evidence="2" type="primary">LOC106174870</name>
</gene>
<dbReference type="KEGG" id="lak:106174870"/>
<proteinExistence type="predicted"/>